<evidence type="ECO:0000256" key="2">
    <source>
        <dbReference type="ARBA" id="ARBA00023141"/>
    </source>
</evidence>
<dbReference type="Pfam" id="PF01959">
    <property type="entry name" value="DHQS"/>
    <property type="match status" value="1"/>
</dbReference>
<dbReference type="PANTHER" id="PTHR33563:SF1">
    <property type="entry name" value="3-DEHYDROQUINATE SYNTHASE"/>
    <property type="match status" value="1"/>
</dbReference>
<reference evidence="5 6" key="1">
    <citation type="submission" date="2018-02" db="EMBL/GenBank/DDBJ databases">
        <title>Genome sequence of Desulfovibrio carbinolicus DSM 3852.</title>
        <authorList>
            <person name="Wilbanks E."/>
            <person name="Skennerton C.T."/>
            <person name="Orphan V.J."/>
        </authorList>
    </citation>
    <scope>NUCLEOTIDE SEQUENCE [LARGE SCALE GENOMIC DNA]</scope>
    <source>
        <strain evidence="5 6">DSM 3852</strain>
    </source>
</reference>
<proteinExistence type="predicted"/>
<protein>
    <submittedName>
        <fullName evidence="5">3-dehydroquinate synthase II family protein</fullName>
    </submittedName>
</protein>
<evidence type="ECO:0000256" key="1">
    <source>
        <dbReference type="ARBA" id="ARBA00022605"/>
    </source>
</evidence>
<dbReference type="InterPro" id="IPR056179">
    <property type="entry name" value="DHQS_C"/>
</dbReference>
<dbReference type="OrthoDB" id="2043123at2"/>
<dbReference type="KEGG" id="dcb:C3Y92_17725"/>
<dbReference type="Pfam" id="PF26558">
    <property type="entry name" value="DHQS_2nd"/>
    <property type="match status" value="1"/>
</dbReference>
<evidence type="ECO:0000313" key="5">
    <source>
        <dbReference type="EMBL" id="QAZ68974.1"/>
    </source>
</evidence>
<dbReference type="GO" id="GO:0016491">
    <property type="term" value="F:oxidoreductase activity"/>
    <property type="evidence" value="ECO:0007669"/>
    <property type="project" value="InterPro"/>
</dbReference>
<gene>
    <name evidence="5" type="ORF">C3Y92_17725</name>
</gene>
<dbReference type="GO" id="GO:0003856">
    <property type="term" value="F:3-dehydroquinate synthase activity"/>
    <property type="evidence" value="ECO:0007669"/>
    <property type="project" value="InterPro"/>
</dbReference>
<sequence>MTKEIWLKVVPFDKNVITLGLESGVDGFVVEAADADKVLALGRTQVMTPDQFELIPICCKDDEGTAIDSLKACRPVFLAQGWEIIPVENILACTEGLGLECESLDRARLAAGVLERGADKLLITPEAVCDLKTIVNELKLSQGTMELAAATITKIEHAGLGHRVCVDTTSILKTGEGMLVGNSSAFTFLVNAETESNPYVAARPFRINAGAVHAYCQMPGDKTRYLEELASGSEVLIVSHKGATKTAVVGRIKTEIRPMLLITASVGGKEGKVFLQNAETIRLVTPEGKPVSVVALKEGDTVLVSTDVAGRHFGMRIAEEIKEG</sequence>
<dbReference type="GO" id="GO:0008652">
    <property type="term" value="P:amino acid biosynthetic process"/>
    <property type="evidence" value="ECO:0007669"/>
    <property type="project" value="UniProtKB-KW"/>
</dbReference>
<evidence type="ECO:0000259" key="3">
    <source>
        <dbReference type="Pfam" id="PF01959"/>
    </source>
</evidence>
<feature type="domain" description="3-dehydroquinate synthase N-terminal" evidence="3">
    <location>
        <begin position="2"/>
        <end position="135"/>
    </location>
</feature>
<dbReference type="InterPro" id="IPR002812">
    <property type="entry name" value="DHQS"/>
</dbReference>
<evidence type="ECO:0000259" key="4">
    <source>
        <dbReference type="Pfam" id="PF26558"/>
    </source>
</evidence>
<dbReference type="PANTHER" id="PTHR33563">
    <property type="match status" value="1"/>
</dbReference>
<dbReference type="RefSeq" id="WP_129354922.1">
    <property type="nucleotide sequence ID" value="NZ_CP026538.1"/>
</dbReference>
<dbReference type="EMBL" id="CP026538">
    <property type="protein sequence ID" value="QAZ68974.1"/>
    <property type="molecule type" value="Genomic_DNA"/>
</dbReference>
<organism evidence="5 6">
    <name type="scientific">Solidesulfovibrio carbinolicus</name>
    <dbReference type="NCBI Taxonomy" id="296842"/>
    <lineage>
        <taxon>Bacteria</taxon>
        <taxon>Pseudomonadati</taxon>
        <taxon>Thermodesulfobacteriota</taxon>
        <taxon>Desulfovibrionia</taxon>
        <taxon>Desulfovibrionales</taxon>
        <taxon>Desulfovibrionaceae</taxon>
        <taxon>Solidesulfovibrio</taxon>
    </lineage>
</organism>
<evidence type="ECO:0000313" key="6">
    <source>
        <dbReference type="Proteomes" id="UP000293296"/>
    </source>
</evidence>
<dbReference type="NCBIfam" id="NF002628">
    <property type="entry name" value="PRK02290.1-6"/>
    <property type="match status" value="1"/>
</dbReference>
<feature type="domain" description="3-dehydroquinate synthase C-terminal" evidence="4">
    <location>
        <begin position="150"/>
        <end position="323"/>
    </location>
</feature>
<name>A0A4P6HQJ3_9BACT</name>
<dbReference type="AlphaFoldDB" id="A0A4P6HQJ3"/>
<keyword evidence="2" id="KW-0057">Aromatic amino acid biosynthesis</keyword>
<dbReference type="GO" id="GO:0009073">
    <property type="term" value="P:aromatic amino acid family biosynthetic process"/>
    <property type="evidence" value="ECO:0007669"/>
    <property type="project" value="UniProtKB-KW"/>
</dbReference>
<dbReference type="InterPro" id="IPR030960">
    <property type="entry name" value="DHQS/DOIS_N"/>
</dbReference>
<keyword evidence="1" id="KW-0028">Amino-acid biosynthesis</keyword>
<dbReference type="Proteomes" id="UP000293296">
    <property type="component" value="Chromosome"/>
</dbReference>
<keyword evidence="6" id="KW-1185">Reference proteome</keyword>
<accession>A0A4P6HQJ3</accession>